<dbReference type="InterPro" id="IPR029228">
    <property type="entry name" value="Alkyl_sulf_dimr"/>
</dbReference>
<keyword evidence="3" id="KW-1185">Reference proteome</keyword>
<dbReference type="AlphaFoldDB" id="A0A1H2RCZ3"/>
<dbReference type="PANTHER" id="PTHR43223:SF2">
    <property type="entry name" value="METALLO-BETA-LACTAMASE DOMAIN-CONTAINING PROTEIN"/>
    <property type="match status" value="1"/>
</dbReference>
<sequence>MAKDFLAYCDEVWRGEATTADYQKGRWQDGHVIELADGVALFPAFGNVVAVRGEDGLLLFDTSHERFSARLHTAVRAWSDLPLRYAVYSHGHIDHVFGVGPFDAEADELRRPRPVVVGHEAVVARFDRYKLTSGYNEVINQRQFQRADARWPLDYRYPDVTYRDTMTLTVGGREVRLHHGKGETDDATYAYLPDQRVLMTGDMFIWVTPNAGNPQKVQRYPREWAQALRHMAEFGAEMLLPGHGIPIVGADRVRTALLDTAEYLESLVEQALELMNRGARLDEIVHAVRPPEHLADKPYLRPVYDEPEFVVRNVWRLYGGWYDGNPAHLKPAPDEQLATALAGLAGGAAALAERAKAAAVAGELRLACHLVEFAVQAEPDDAAVHEVRADIYAQRAEQELSTMSRGVFTWAAAESRGRVSGTGVLDEVAAESKGKTRWAI</sequence>
<protein>
    <submittedName>
        <fullName evidence="2">Metallo-beta-lactamase superfamily protein</fullName>
    </submittedName>
</protein>
<evidence type="ECO:0000259" key="1">
    <source>
        <dbReference type="SMART" id="SM00849"/>
    </source>
</evidence>
<evidence type="ECO:0000313" key="3">
    <source>
        <dbReference type="Proteomes" id="UP000199529"/>
    </source>
</evidence>
<dbReference type="InterPro" id="IPR001279">
    <property type="entry name" value="Metallo-B-lactamas"/>
</dbReference>
<organism evidence="2 3">
    <name type="scientific">Saccharopolyspora shandongensis</name>
    <dbReference type="NCBI Taxonomy" id="418495"/>
    <lineage>
        <taxon>Bacteria</taxon>
        <taxon>Bacillati</taxon>
        <taxon>Actinomycetota</taxon>
        <taxon>Actinomycetes</taxon>
        <taxon>Pseudonocardiales</taxon>
        <taxon>Pseudonocardiaceae</taxon>
        <taxon>Saccharopolyspora</taxon>
    </lineage>
</organism>
<accession>A0A1H2RCZ3</accession>
<feature type="domain" description="Metallo-beta-lactamase" evidence="1">
    <location>
        <begin position="45"/>
        <end position="243"/>
    </location>
</feature>
<dbReference type="EMBL" id="FNOK01000001">
    <property type="protein sequence ID" value="SDW16539.1"/>
    <property type="molecule type" value="Genomic_DNA"/>
</dbReference>
<dbReference type="InterPro" id="IPR036866">
    <property type="entry name" value="RibonucZ/Hydroxyglut_hydro"/>
</dbReference>
<dbReference type="GO" id="GO:0046983">
    <property type="term" value="F:protein dimerization activity"/>
    <property type="evidence" value="ECO:0007669"/>
    <property type="project" value="InterPro"/>
</dbReference>
<dbReference type="InterPro" id="IPR052195">
    <property type="entry name" value="Bact_Alkyl/Aryl-Sulfatase"/>
</dbReference>
<dbReference type="Pfam" id="PF00753">
    <property type="entry name" value="Lactamase_B"/>
    <property type="match status" value="1"/>
</dbReference>
<dbReference type="Proteomes" id="UP000199529">
    <property type="component" value="Unassembled WGS sequence"/>
</dbReference>
<dbReference type="SMART" id="SM00849">
    <property type="entry name" value="Lactamase_B"/>
    <property type="match status" value="1"/>
</dbReference>
<proteinExistence type="predicted"/>
<dbReference type="OrthoDB" id="420651at2"/>
<dbReference type="Pfam" id="PF14863">
    <property type="entry name" value="Alkyl_sulf_dimr"/>
    <property type="match status" value="1"/>
</dbReference>
<dbReference type="InterPro" id="IPR038536">
    <property type="entry name" value="Alkyl/aryl-sulf_dimr_sf"/>
</dbReference>
<reference evidence="3" key="1">
    <citation type="submission" date="2016-10" db="EMBL/GenBank/DDBJ databases">
        <authorList>
            <person name="Varghese N."/>
            <person name="Submissions S."/>
        </authorList>
    </citation>
    <scope>NUCLEOTIDE SEQUENCE [LARGE SCALE GENOMIC DNA]</scope>
    <source>
        <strain evidence="3">CGMCC 4.3530</strain>
    </source>
</reference>
<dbReference type="Gene3D" id="1.25.40.880">
    <property type="entry name" value="Alkyl sulfatase, dimerisation domain"/>
    <property type="match status" value="1"/>
</dbReference>
<dbReference type="Gene3D" id="3.60.15.10">
    <property type="entry name" value="Ribonuclease Z/Hydroxyacylglutathione hydrolase-like"/>
    <property type="match status" value="1"/>
</dbReference>
<dbReference type="RefSeq" id="WP_093260454.1">
    <property type="nucleotide sequence ID" value="NZ_FNOK01000001.1"/>
</dbReference>
<dbReference type="PANTHER" id="PTHR43223">
    <property type="entry name" value="ALKYL/ARYL-SULFATASE"/>
    <property type="match status" value="1"/>
</dbReference>
<dbReference type="SUPFAM" id="SSF56281">
    <property type="entry name" value="Metallo-hydrolase/oxidoreductase"/>
    <property type="match status" value="1"/>
</dbReference>
<name>A0A1H2RCZ3_9PSEU</name>
<evidence type="ECO:0000313" key="2">
    <source>
        <dbReference type="EMBL" id="SDW16539.1"/>
    </source>
</evidence>
<gene>
    <name evidence="2" type="ORF">SAMN05216215_1001341</name>
</gene>